<keyword evidence="5 6" id="KW-0472">Membrane</keyword>
<organism evidence="7 8">
    <name type="scientific">Leucosporidium creatinivorum</name>
    <dbReference type="NCBI Taxonomy" id="106004"/>
    <lineage>
        <taxon>Eukaryota</taxon>
        <taxon>Fungi</taxon>
        <taxon>Dikarya</taxon>
        <taxon>Basidiomycota</taxon>
        <taxon>Pucciniomycotina</taxon>
        <taxon>Microbotryomycetes</taxon>
        <taxon>Leucosporidiales</taxon>
        <taxon>Leucosporidium</taxon>
    </lineage>
</organism>
<sequence>MSHIKHYLSTKADVRDRVTSVKAWQLPQPDSNFAPKGTWTNHDMEPVPPSEWSWTTSTFILYWMSDLVQGSTWSAIASLFSLGLTWWEGLLAIFFGGTALCIVVSANGLVGAMLHTPFAVTCRATYGYHFSKFCVISRMVIAWFWFSIQTYSGGLGVTQLILAMAPSYANFPNHLPASAGVTSQEFLSFFIFWLLQFPFCLVHPRRLRPIFLAKGILLPIVAVGTMGWAIHQAGDQAGPSLSAKSTLHGKAGFLAFMTAVSSQTGQWVTLACNVGDFSRYLKEPKSALAQILFVPAMWSITAMFGAIATCCLQAVYGEILYTPFQITQKWLDTGSSTGRFFAFVCSLAWILGYIGLNITANSISAANDSAALLPRYISIFRGQMIAVTVGVFAFAPWKVMSSASSIVSFAGSYGCVLAPMASVMAADYFFVKGRKIDVPALYDPHGIYYYAYGVNWRSVCALVIAIGPLIPGMGHALDTSFKIGDWQYLYACSVVYSMVSGALVHIVLSRLFPHEASLIEEAVYAHEVLAARSTALQLGQSDSLEQEEEKEDGARIAVVAV</sequence>
<comment type="caution">
    <text evidence="7">The sequence shown here is derived from an EMBL/GenBank/DDBJ whole genome shotgun (WGS) entry which is preliminary data.</text>
</comment>
<feature type="transmembrane region" description="Helical" evidence="6">
    <location>
        <begin position="251"/>
        <end position="270"/>
    </location>
</feature>
<dbReference type="Proteomes" id="UP000193467">
    <property type="component" value="Unassembled WGS sequence"/>
</dbReference>
<feature type="transmembrane region" description="Helical" evidence="6">
    <location>
        <begin position="211"/>
        <end position="231"/>
    </location>
</feature>
<evidence type="ECO:0000313" key="8">
    <source>
        <dbReference type="Proteomes" id="UP000193467"/>
    </source>
</evidence>
<feature type="transmembrane region" description="Helical" evidence="6">
    <location>
        <begin position="488"/>
        <end position="508"/>
    </location>
</feature>
<accession>A0A1Y2FCX8</accession>
<evidence type="ECO:0000256" key="5">
    <source>
        <dbReference type="ARBA" id="ARBA00023136"/>
    </source>
</evidence>
<reference evidence="7 8" key="1">
    <citation type="submission" date="2016-07" db="EMBL/GenBank/DDBJ databases">
        <title>Pervasive Adenine N6-methylation of Active Genes in Fungi.</title>
        <authorList>
            <consortium name="DOE Joint Genome Institute"/>
            <person name="Mondo S.J."/>
            <person name="Dannebaum R.O."/>
            <person name="Kuo R.C."/>
            <person name="Labutti K."/>
            <person name="Haridas S."/>
            <person name="Kuo A."/>
            <person name="Salamov A."/>
            <person name="Ahrendt S.R."/>
            <person name="Lipzen A."/>
            <person name="Sullivan W."/>
            <person name="Andreopoulos W.B."/>
            <person name="Clum A."/>
            <person name="Lindquist E."/>
            <person name="Daum C."/>
            <person name="Ramamoorthy G.K."/>
            <person name="Gryganskyi A."/>
            <person name="Culley D."/>
            <person name="Magnuson J.K."/>
            <person name="James T.Y."/>
            <person name="O'Malley M.A."/>
            <person name="Stajich J.E."/>
            <person name="Spatafora J.W."/>
            <person name="Visel A."/>
            <person name="Grigoriev I.V."/>
        </authorList>
    </citation>
    <scope>NUCLEOTIDE SEQUENCE [LARGE SCALE GENOMIC DNA]</scope>
    <source>
        <strain evidence="7 8">62-1032</strain>
    </source>
</reference>
<protein>
    <submittedName>
        <fullName evidence="7">Permease for cytosine/purines, uracil, thiamine, allantoin-domain-containing protein</fullName>
    </submittedName>
</protein>
<feature type="transmembrane region" description="Helical" evidence="6">
    <location>
        <begin position="376"/>
        <end position="397"/>
    </location>
</feature>
<evidence type="ECO:0000256" key="1">
    <source>
        <dbReference type="ARBA" id="ARBA00004141"/>
    </source>
</evidence>
<keyword evidence="4 6" id="KW-1133">Transmembrane helix</keyword>
<dbReference type="InterPro" id="IPR045225">
    <property type="entry name" value="Uracil/uridine/allantoin_perm"/>
</dbReference>
<dbReference type="InterPro" id="IPR001248">
    <property type="entry name" value="Pur-cyt_permease"/>
</dbReference>
<dbReference type="GO" id="GO:0015205">
    <property type="term" value="F:nucleobase transmembrane transporter activity"/>
    <property type="evidence" value="ECO:0007669"/>
    <property type="project" value="TreeGrafter"/>
</dbReference>
<keyword evidence="8" id="KW-1185">Reference proteome</keyword>
<dbReference type="InParanoid" id="A0A1Y2FCX8"/>
<dbReference type="PANTHER" id="PTHR30618">
    <property type="entry name" value="NCS1 FAMILY PURINE/PYRIMIDINE TRANSPORTER"/>
    <property type="match status" value="1"/>
</dbReference>
<dbReference type="OrthoDB" id="2018619at2759"/>
<dbReference type="Pfam" id="PF02133">
    <property type="entry name" value="Transp_cyt_pur"/>
    <property type="match status" value="1"/>
</dbReference>
<name>A0A1Y2FCX8_9BASI</name>
<dbReference type="EMBL" id="MCGR01000022">
    <property type="protein sequence ID" value="ORY81773.1"/>
    <property type="molecule type" value="Genomic_DNA"/>
</dbReference>
<evidence type="ECO:0000313" key="7">
    <source>
        <dbReference type="EMBL" id="ORY81773.1"/>
    </source>
</evidence>
<feature type="transmembrane region" description="Helical" evidence="6">
    <location>
        <begin position="336"/>
        <end position="356"/>
    </location>
</feature>
<evidence type="ECO:0000256" key="6">
    <source>
        <dbReference type="SAM" id="Phobius"/>
    </source>
</evidence>
<keyword evidence="3 6" id="KW-0812">Transmembrane</keyword>
<feature type="transmembrane region" description="Helical" evidence="6">
    <location>
        <begin position="93"/>
        <end position="114"/>
    </location>
</feature>
<comment type="similarity">
    <text evidence="2">Belongs to the purine-cytosine permease (2.A.39) family.</text>
</comment>
<dbReference type="AlphaFoldDB" id="A0A1Y2FCX8"/>
<gene>
    <name evidence="7" type="ORF">BCR35DRAFT_290962</name>
</gene>
<evidence type="ECO:0000256" key="3">
    <source>
        <dbReference type="ARBA" id="ARBA00022692"/>
    </source>
</evidence>
<feature type="transmembrane region" description="Helical" evidence="6">
    <location>
        <begin position="447"/>
        <end position="468"/>
    </location>
</feature>
<dbReference type="Gene3D" id="1.10.4160.10">
    <property type="entry name" value="Hydantoin permease"/>
    <property type="match status" value="1"/>
</dbReference>
<dbReference type="GO" id="GO:0005886">
    <property type="term" value="C:plasma membrane"/>
    <property type="evidence" value="ECO:0007669"/>
    <property type="project" value="TreeGrafter"/>
</dbReference>
<evidence type="ECO:0000256" key="2">
    <source>
        <dbReference type="ARBA" id="ARBA00008974"/>
    </source>
</evidence>
<feature type="transmembrane region" description="Helical" evidence="6">
    <location>
        <begin position="291"/>
        <end position="316"/>
    </location>
</feature>
<feature type="transmembrane region" description="Helical" evidence="6">
    <location>
        <begin position="186"/>
        <end position="204"/>
    </location>
</feature>
<feature type="transmembrane region" description="Helical" evidence="6">
    <location>
        <begin position="403"/>
        <end position="426"/>
    </location>
</feature>
<proteinExistence type="inferred from homology"/>
<comment type="subcellular location">
    <subcellularLocation>
        <location evidence="1">Membrane</location>
        <topology evidence="1">Multi-pass membrane protein</topology>
    </subcellularLocation>
</comment>
<evidence type="ECO:0000256" key="4">
    <source>
        <dbReference type="ARBA" id="ARBA00022989"/>
    </source>
</evidence>
<dbReference type="PANTHER" id="PTHR30618:SF0">
    <property type="entry name" value="PURINE-URACIL PERMEASE NCS1"/>
    <property type="match status" value="1"/>
</dbReference>